<evidence type="ECO:0000256" key="2">
    <source>
        <dbReference type="SAM" id="Phobius"/>
    </source>
</evidence>
<feature type="transmembrane region" description="Helical" evidence="2">
    <location>
        <begin position="23"/>
        <end position="45"/>
    </location>
</feature>
<sequence length="145" mass="16493">MTQTFISSTPNPQPSLTITLESAGIFLGSLVSVSILIGIIIKIVSKVNLINSEIKDLKEDLNENKKIFEQAKALEREVHGLDKRLDIHLQDYSGYKDALLLAVNGNKEAIAHKWKRTEEEFEKTNGEVRELQRYLQQRGGFKIRE</sequence>
<organism evidence="3 4">
    <name type="scientific">Fischerella major NIES-592</name>
    <dbReference type="NCBI Taxonomy" id="210994"/>
    <lineage>
        <taxon>Bacteria</taxon>
        <taxon>Bacillati</taxon>
        <taxon>Cyanobacteriota</taxon>
        <taxon>Cyanophyceae</taxon>
        <taxon>Nostocales</taxon>
        <taxon>Hapalosiphonaceae</taxon>
        <taxon>Fischerella</taxon>
    </lineage>
</organism>
<dbReference type="OrthoDB" id="489142at2"/>
<keyword evidence="1" id="KW-0175">Coiled coil</keyword>
<keyword evidence="4" id="KW-1185">Reference proteome</keyword>
<dbReference type="AlphaFoldDB" id="A0A1U7H1P3"/>
<gene>
    <name evidence="3" type="ORF">NIES592_08250</name>
</gene>
<dbReference type="EMBL" id="MRCA01000003">
    <property type="protein sequence ID" value="OKH14858.1"/>
    <property type="molecule type" value="Genomic_DNA"/>
</dbReference>
<keyword evidence="2" id="KW-1133">Transmembrane helix</keyword>
<keyword evidence="2" id="KW-0472">Membrane</keyword>
<feature type="coiled-coil region" evidence="1">
    <location>
        <begin position="47"/>
        <end position="91"/>
    </location>
</feature>
<dbReference type="RefSeq" id="WP_073555454.1">
    <property type="nucleotide sequence ID" value="NZ_MRCA01000003.1"/>
</dbReference>
<evidence type="ECO:0000313" key="3">
    <source>
        <dbReference type="EMBL" id="OKH14858.1"/>
    </source>
</evidence>
<keyword evidence="2" id="KW-0812">Transmembrane</keyword>
<evidence type="ECO:0000313" key="4">
    <source>
        <dbReference type="Proteomes" id="UP000186391"/>
    </source>
</evidence>
<protein>
    <submittedName>
        <fullName evidence="3">Uncharacterized protein</fullName>
    </submittedName>
</protein>
<dbReference type="Proteomes" id="UP000186391">
    <property type="component" value="Unassembled WGS sequence"/>
</dbReference>
<comment type="caution">
    <text evidence="3">The sequence shown here is derived from an EMBL/GenBank/DDBJ whole genome shotgun (WGS) entry which is preliminary data.</text>
</comment>
<name>A0A1U7H1P3_9CYAN</name>
<evidence type="ECO:0000256" key="1">
    <source>
        <dbReference type="SAM" id="Coils"/>
    </source>
</evidence>
<proteinExistence type="predicted"/>
<accession>A0A1U7H1P3</accession>
<reference evidence="3 4" key="1">
    <citation type="submission" date="2016-11" db="EMBL/GenBank/DDBJ databases">
        <title>Draft Genome Sequences of Nine Cyanobacterial Strains from Diverse Habitats.</title>
        <authorList>
            <person name="Zhu T."/>
            <person name="Hou S."/>
            <person name="Lu X."/>
            <person name="Hess W.R."/>
        </authorList>
    </citation>
    <scope>NUCLEOTIDE SEQUENCE [LARGE SCALE GENOMIC DNA]</scope>
    <source>
        <strain evidence="3 4">NIES-592</strain>
    </source>
</reference>